<gene>
    <name evidence="3" type="ORF">AAG570_001761</name>
</gene>
<dbReference type="EMBL" id="JBFDAA010000011">
    <property type="protein sequence ID" value="KAL1123991.1"/>
    <property type="molecule type" value="Genomic_DNA"/>
</dbReference>
<protein>
    <submittedName>
        <fullName evidence="3">Uncharacterized protein</fullName>
    </submittedName>
</protein>
<organism evidence="3 4">
    <name type="scientific">Ranatra chinensis</name>
    <dbReference type="NCBI Taxonomy" id="642074"/>
    <lineage>
        <taxon>Eukaryota</taxon>
        <taxon>Metazoa</taxon>
        <taxon>Ecdysozoa</taxon>
        <taxon>Arthropoda</taxon>
        <taxon>Hexapoda</taxon>
        <taxon>Insecta</taxon>
        <taxon>Pterygota</taxon>
        <taxon>Neoptera</taxon>
        <taxon>Paraneoptera</taxon>
        <taxon>Hemiptera</taxon>
        <taxon>Heteroptera</taxon>
        <taxon>Panheteroptera</taxon>
        <taxon>Nepomorpha</taxon>
        <taxon>Nepidae</taxon>
        <taxon>Ranatrinae</taxon>
        <taxon>Ranatra</taxon>
    </lineage>
</organism>
<feature type="compositionally biased region" description="Basic residues" evidence="1">
    <location>
        <begin position="242"/>
        <end position="253"/>
    </location>
</feature>
<keyword evidence="2" id="KW-1133">Transmembrane helix</keyword>
<feature type="region of interest" description="Disordered" evidence="1">
    <location>
        <begin position="220"/>
        <end position="253"/>
    </location>
</feature>
<feature type="compositionally biased region" description="Pro residues" evidence="1">
    <location>
        <begin position="225"/>
        <end position="235"/>
    </location>
</feature>
<evidence type="ECO:0000313" key="3">
    <source>
        <dbReference type="EMBL" id="KAL1123991.1"/>
    </source>
</evidence>
<accession>A0ABD0Y9F5</accession>
<keyword evidence="2" id="KW-0472">Membrane</keyword>
<evidence type="ECO:0000313" key="4">
    <source>
        <dbReference type="Proteomes" id="UP001558652"/>
    </source>
</evidence>
<dbReference type="PANTHER" id="PTHR15949:SF3">
    <property type="entry name" value="TESTIS-EXPRESSED PROTEIN 264"/>
    <property type="match status" value="1"/>
</dbReference>
<dbReference type="AlphaFoldDB" id="A0ABD0Y9F5"/>
<evidence type="ECO:0000256" key="1">
    <source>
        <dbReference type="SAM" id="MobiDB-lite"/>
    </source>
</evidence>
<evidence type="ECO:0000256" key="2">
    <source>
        <dbReference type="SAM" id="Phobius"/>
    </source>
</evidence>
<feature type="transmembrane region" description="Helical" evidence="2">
    <location>
        <begin position="129"/>
        <end position="154"/>
    </location>
</feature>
<keyword evidence="4" id="KW-1185">Reference proteome</keyword>
<feature type="transmembrane region" description="Helical" evidence="2">
    <location>
        <begin position="6"/>
        <end position="34"/>
    </location>
</feature>
<reference evidence="3 4" key="1">
    <citation type="submission" date="2024-07" db="EMBL/GenBank/DDBJ databases">
        <title>Chromosome-level genome assembly of the water stick insect Ranatra chinensis (Heteroptera: Nepidae).</title>
        <authorList>
            <person name="Liu X."/>
        </authorList>
    </citation>
    <scope>NUCLEOTIDE SEQUENCE [LARGE SCALE GENOMIC DNA]</scope>
    <source>
        <strain evidence="3">Cailab_2021Rc</strain>
        <tissue evidence="3">Muscle</tissue>
    </source>
</reference>
<sequence length="253" mass="28744">MWPVGYFGAVCGTAVVLFLVTLLVLLTYVLYLYLVRVKLGRPPLDRLSIAYKYAYMGKSTYDGVFSRFQCLFPACKGIKVCYSGPKASYIEYAYGIAFNDGTMAAPTVRMKQELNKNTFSTFTMPEITYAMFLILPVVSWLKFTHWLAVAIGYIKIYNFSQKYNLCGYPVFEVYEKDRIFIIVPLMRQDDFVVWQAERIVYGRNYSAMLRPMTLFNCEQATAAKPSPPPPAPPPVVGNSPKLARKLKGKKKKG</sequence>
<dbReference type="Proteomes" id="UP001558652">
    <property type="component" value="Unassembled WGS sequence"/>
</dbReference>
<name>A0ABD0Y9F5_9HEMI</name>
<comment type="caution">
    <text evidence="3">The sequence shown here is derived from an EMBL/GenBank/DDBJ whole genome shotgun (WGS) entry which is preliminary data.</text>
</comment>
<keyword evidence="2" id="KW-0812">Transmembrane</keyword>
<proteinExistence type="predicted"/>
<dbReference type="PANTHER" id="PTHR15949">
    <property type="entry name" value="TESTIS-EXPRESSED PROTEIN 264"/>
    <property type="match status" value="1"/>
</dbReference>